<dbReference type="GO" id="GO:0031201">
    <property type="term" value="C:SNARE complex"/>
    <property type="evidence" value="ECO:0007669"/>
    <property type="project" value="TreeGrafter"/>
</dbReference>
<dbReference type="InterPro" id="IPR045242">
    <property type="entry name" value="Syntaxin"/>
</dbReference>
<evidence type="ECO:0000256" key="1">
    <source>
        <dbReference type="ARBA" id="ARBA00009063"/>
    </source>
</evidence>
<accession>A0A5N5MC75</accession>
<dbReference type="GO" id="GO:0005484">
    <property type="term" value="F:SNAP receptor activity"/>
    <property type="evidence" value="ECO:0007669"/>
    <property type="project" value="TreeGrafter"/>
</dbReference>
<keyword evidence="2" id="KW-0813">Transport</keyword>
<dbReference type="GO" id="GO:0006886">
    <property type="term" value="P:intracellular protein transport"/>
    <property type="evidence" value="ECO:0007669"/>
    <property type="project" value="TreeGrafter"/>
</dbReference>
<dbReference type="InterPro" id="IPR000727">
    <property type="entry name" value="T_SNARE_dom"/>
</dbReference>
<dbReference type="SUPFAM" id="SSF47661">
    <property type="entry name" value="t-snare proteins"/>
    <property type="match status" value="1"/>
</dbReference>
<dbReference type="PANTHER" id="PTHR19957">
    <property type="entry name" value="SYNTAXIN"/>
    <property type="match status" value="1"/>
</dbReference>
<reference evidence="6" key="1">
    <citation type="journal article" date="2019" name="Gigascience">
        <title>De novo genome assembly of the endangered Acer yangbiense, a plant species with extremely small populations endemic to Yunnan Province, China.</title>
        <authorList>
            <person name="Yang J."/>
            <person name="Wariss H.M."/>
            <person name="Tao L."/>
            <person name="Zhang R."/>
            <person name="Yun Q."/>
            <person name="Hollingsworth P."/>
            <person name="Dao Z."/>
            <person name="Luo G."/>
            <person name="Guo H."/>
            <person name="Ma Y."/>
            <person name="Sun W."/>
        </authorList>
    </citation>
    <scope>NUCLEOTIDE SEQUENCE [LARGE SCALE GENOMIC DNA]</scope>
    <source>
        <strain evidence="6">cv. br00</strain>
    </source>
</reference>
<name>A0A5N5MC75_9ROSI</name>
<dbReference type="GO" id="GO:0006888">
    <property type="term" value="P:endoplasmic reticulum to Golgi vesicle-mediated transport"/>
    <property type="evidence" value="ECO:0007669"/>
    <property type="project" value="TreeGrafter"/>
</dbReference>
<dbReference type="InterPro" id="IPR010989">
    <property type="entry name" value="SNARE"/>
</dbReference>
<sequence>MMPPIKTSYRDRTQEFLSVAERLKKSFSSASNEASPSSGSSTKSDATRSAVAIQSEFNKRASMIGYGIHQSSQKLAKLAKLAKRSSVFDDPTLEIQELTAVIKQDITALNAAVVDLQLLCNSQNESGNISSDTTTHSTTVVDNLKNRLMTATKEFKEVLTMRTENLKVHENRRQLFSSTASKDSSNPFVRQRPLASRTAASATQAPPPPWANGSGFSSEQLPSKQTDVESQPLLQQQLHQQQQQQMVPLQDSYMQSRAEALHNVESTIHELSNIFTQLATMVSQQGELAISCTLQLLILGTVSVSPSFRHGGGFLNDDWIDENMDETLSNVEGAQGQLVREYKKMHRKRIFPAPNILYTVLTLNSS</sequence>
<dbReference type="EMBL" id="VDCV01000006">
    <property type="protein sequence ID" value="KAB5552619.1"/>
    <property type="molecule type" value="Genomic_DNA"/>
</dbReference>
<dbReference type="GO" id="GO:0000139">
    <property type="term" value="C:Golgi membrane"/>
    <property type="evidence" value="ECO:0007669"/>
    <property type="project" value="TreeGrafter"/>
</dbReference>
<evidence type="ECO:0000313" key="6">
    <source>
        <dbReference type="Proteomes" id="UP000326939"/>
    </source>
</evidence>
<dbReference type="Gene3D" id="1.20.58.70">
    <property type="match status" value="1"/>
</dbReference>
<dbReference type="GO" id="GO:0000149">
    <property type="term" value="F:SNARE binding"/>
    <property type="evidence" value="ECO:0007669"/>
    <property type="project" value="TreeGrafter"/>
</dbReference>
<dbReference type="GO" id="GO:0048278">
    <property type="term" value="P:vesicle docking"/>
    <property type="evidence" value="ECO:0007669"/>
    <property type="project" value="TreeGrafter"/>
</dbReference>
<feature type="compositionally biased region" description="Polar residues" evidence="3">
    <location>
        <begin position="214"/>
        <end position="229"/>
    </location>
</feature>
<dbReference type="Proteomes" id="UP000326939">
    <property type="component" value="Chromosome 6"/>
</dbReference>
<comment type="similarity">
    <text evidence="1">Belongs to the syntaxin family.</text>
</comment>
<organism evidence="5 6">
    <name type="scientific">Salix brachista</name>
    <dbReference type="NCBI Taxonomy" id="2182728"/>
    <lineage>
        <taxon>Eukaryota</taxon>
        <taxon>Viridiplantae</taxon>
        <taxon>Streptophyta</taxon>
        <taxon>Embryophyta</taxon>
        <taxon>Tracheophyta</taxon>
        <taxon>Spermatophyta</taxon>
        <taxon>Magnoliopsida</taxon>
        <taxon>eudicotyledons</taxon>
        <taxon>Gunneridae</taxon>
        <taxon>Pentapetalae</taxon>
        <taxon>rosids</taxon>
        <taxon>fabids</taxon>
        <taxon>Malpighiales</taxon>
        <taxon>Salicaceae</taxon>
        <taxon>Saliceae</taxon>
        <taxon>Salix</taxon>
    </lineage>
</organism>
<dbReference type="AlphaFoldDB" id="A0A5N5MC75"/>
<feature type="region of interest" description="Disordered" evidence="3">
    <location>
        <begin position="170"/>
        <end position="248"/>
    </location>
</feature>
<feature type="compositionally biased region" description="Low complexity" evidence="3">
    <location>
        <begin position="27"/>
        <end position="41"/>
    </location>
</feature>
<dbReference type="PANTHER" id="PTHR19957:SF415">
    <property type="entry name" value="SYNTAXIN-32"/>
    <property type="match status" value="1"/>
</dbReference>
<evidence type="ECO:0000256" key="3">
    <source>
        <dbReference type="SAM" id="MobiDB-lite"/>
    </source>
</evidence>
<dbReference type="Pfam" id="PF11416">
    <property type="entry name" value="Syntaxin-5_N"/>
    <property type="match status" value="1"/>
</dbReference>
<comment type="caution">
    <text evidence="5">The sequence shown here is derived from an EMBL/GenBank/DDBJ whole genome shotgun (WGS) entry which is preliminary data.</text>
</comment>
<evidence type="ECO:0000313" key="5">
    <source>
        <dbReference type="EMBL" id="KAB5552619.1"/>
    </source>
</evidence>
<evidence type="ECO:0000256" key="2">
    <source>
        <dbReference type="ARBA" id="ARBA00022927"/>
    </source>
</evidence>
<dbReference type="PROSITE" id="PS50192">
    <property type="entry name" value="T_SNARE"/>
    <property type="match status" value="1"/>
</dbReference>
<feature type="compositionally biased region" description="Polar residues" evidence="3">
    <location>
        <begin position="174"/>
        <end position="188"/>
    </location>
</feature>
<feature type="region of interest" description="Disordered" evidence="3">
    <location>
        <begin position="27"/>
        <end position="47"/>
    </location>
</feature>
<feature type="compositionally biased region" description="Low complexity" evidence="3">
    <location>
        <begin position="195"/>
        <end position="204"/>
    </location>
</feature>
<keyword evidence="2" id="KW-0653">Protein transport</keyword>
<feature type="compositionally biased region" description="Low complexity" evidence="3">
    <location>
        <begin position="231"/>
        <end position="248"/>
    </location>
</feature>
<proteinExistence type="inferred from homology"/>
<dbReference type="InterPro" id="IPR021538">
    <property type="entry name" value="Syntaxin-5_N"/>
</dbReference>
<protein>
    <recommendedName>
        <fullName evidence="4">t-SNARE coiled-coil homology domain-containing protein</fullName>
    </recommendedName>
</protein>
<keyword evidence="6" id="KW-1185">Reference proteome</keyword>
<feature type="domain" description="T-SNARE coiled-coil homology" evidence="4">
    <location>
        <begin position="251"/>
        <end position="288"/>
    </location>
</feature>
<evidence type="ECO:0000259" key="4">
    <source>
        <dbReference type="PROSITE" id="PS50192"/>
    </source>
</evidence>
<gene>
    <name evidence="5" type="ORF">DKX38_009930</name>
</gene>
<dbReference type="GO" id="GO:0006906">
    <property type="term" value="P:vesicle fusion"/>
    <property type="evidence" value="ECO:0007669"/>
    <property type="project" value="TreeGrafter"/>
</dbReference>